<evidence type="ECO:0000256" key="1">
    <source>
        <dbReference type="SAM" id="MobiDB-lite"/>
    </source>
</evidence>
<protein>
    <recommendedName>
        <fullName evidence="4">Lytic transglycosylase domain-containing protein</fullName>
    </recommendedName>
</protein>
<name>A0A7X5TRN8_9MICO</name>
<comment type="caution">
    <text evidence="2">The sequence shown here is derived from an EMBL/GenBank/DDBJ whole genome shotgun (WGS) entry which is preliminary data.</text>
</comment>
<feature type="region of interest" description="Disordered" evidence="1">
    <location>
        <begin position="69"/>
        <end position="100"/>
    </location>
</feature>
<organism evidence="2 3">
    <name type="scientific">Lysinibacter cavernae</name>
    <dbReference type="NCBI Taxonomy" id="1640652"/>
    <lineage>
        <taxon>Bacteria</taxon>
        <taxon>Bacillati</taxon>
        <taxon>Actinomycetota</taxon>
        <taxon>Actinomycetes</taxon>
        <taxon>Micrococcales</taxon>
        <taxon>Microbacteriaceae</taxon>
        <taxon>Lysinibacter</taxon>
    </lineage>
</organism>
<dbReference type="EMBL" id="JAAMOX010000001">
    <property type="protein sequence ID" value="NIH52431.1"/>
    <property type="molecule type" value="Genomic_DNA"/>
</dbReference>
<dbReference type="SUPFAM" id="SSF53955">
    <property type="entry name" value="Lysozyme-like"/>
    <property type="match status" value="1"/>
</dbReference>
<dbReference type="AlphaFoldDB" id="A0A7X5TRN8"/>
<reference evidence="2 3" key="1">
    <citation type="submission" date="2020-02" db="EMBL/GenBank/DDBJ databases">
        <title>Sequencing the genomes of 1000 actinobacteria strains.</title>
        <authorList>
            <person name="Klenk H.-P."/>
        </authorList>
    </citation>
    <scope>NUCLEOTIDE SEQUENCE [LARGE SCALE GENOMIC DNA]</scope>
    <source>
        <strain evidence="2 3">DSM 27960</strain>
    </source>
</reference>
<keyword evidence="3" id="KW-1185">Reference proteome</keyword>
<evidence type="ECO:0000313" key="2">
    <source>
        <dbReference type="EMBL" id="NIH52431.1"/>
    </source>
</evidence>
<dbReference type="RefSeq" id="WP_341777829.1">
    <property type="nucleotide sequence ID" value="NZ_JAAMOX010000001.1"/>
</dbReference>
<evidence type="ECO:0008006" key="4">
    <source>
        <dbReference type="Google" id="ProtNLM"/>
    </source>
</evidence>
<evidence type="ECO:0000313" key="3">
    <source>
        <dbReference type="Proteomes" id="UP000541033"/>
    </source>
</evidence>
<dbReference type="InterPro" id="IPR023346">
    <property type="entry name" value="Lysozyme-like_dom_sf"/>
</dbReference>
<accession>A0A7X5TRN8</accession>
<dbReference type="Proteomes" id="UP000541033">
    <property type="component" value="Unassembled WGS sequence"/>
</dbReference>
<proteinExistence type="predicted"/>
<sequence length="197" mass="20622">MKLAFATLAAGALVGINLVGPYSGMVSQSQAFEVVPLKPSDAIYQVYTAEELAQGQEIAAIQADNFDLEMEPEPTPTPTPTPTEESKAKSSASAPAAGIPDPGTAQAIAITYVGPGAEFDCLVALWNKESHWNVFANNASSGAYGIPQALPGEKMASAGADWATNPDTQIRWGLGYIQGRYGTPCGAWGHSQSVGWY</sequence>
<gene>
    <name evidence="2" type="ORF">FHX76_000299</name>
</gene>